<organism evidence="2 3">
    <name type="scientific">Lentinus brumalis</name>
    <dbReference type="NCBI Taxonomy" id="2498619"/>
    <lineage>
        <taxon>Eukaryota</taxon>
        <taxon>Fungi</taxon>
        <taxon>Dikarya</taxon>
        <taxon>Basidiomycota</taxon>
        <taxon>Agaricomycotina</taxon>
        <taxon>Agaricomycetes</taxon>
        <taxon>Polyporales</taxon>
        <taxon>Polyporaceae</taxon>
        <taxon>Lentinus</taxon>
    </lineage>
</organism>
<keyword evidence="3" id="KW-1185">Reference proteome</keyword>
<gene>
    <name evidence="2" type="ORF">OH76DRAFT_1409517</name>
</gene>
<dbReference type="EMBL" id="KZ857456">
    <property type="protein sequence ID" value="RDX44022.1"/>
    <property type="molecule type" value="Genomic_DNA"/>
</dbReference>
<protein>
    <submittedName>
        <fullName evidence="2">Uncharacterized protein</fullName>
    </submittedName>
</protein>
<proteinExistence type="predicted"/>
<feature type="compositionally biased region" description="Basic residues" evidence="1">
    <location>
        <begin position="144"/>
        <end position="160"/>
    </location>
</feature>
<dbReference type="STRING" id="139420.A0A371CUS1"/>
<feature type="region of interest" description="Disordered" evidence="1">
    <location>
        <begin position="137"/>
        <end position="171"/>
    </location>
</feature>
<dbReference type="AlphaFoldDB" id="A0A371CUS1"/>
<evidence type="ECO:0000256" key="1">
    <source>
        <dbReference type="SAM" id="MobiDB-lite"/>
    </source>
</evidence>
<evidence type="ECO:0000313" key="3">
    <source>
        <dbReference type="Proteomes" id="UP000256964"/>
    </source>
</evidence>
<dbReference type="Proteomes" id="UP000256964">
    <property type="component" value="Unassembled WGS sequence"/>
</dbReference>
<reference evidence="2 3" key="1">
    <citation type="journal article" date="2018" name="Biotechnol. Biofuels">
        <title>Integrative visual omics of the white-rot fungus Polyporus brumalis exposes the biotechnological potential of its oxidative enzymes for delignifying raw plant biomass.</title>
        <authorList>
            <person name="Miyauchi S."/>
            <person name="Rancon A."/>
            <person name="Drula E."/>
            <person name="Hage H."/>
            <person name="Chaduli D."/>
            <person name="Favel A."/>
            <person name="Grisel S."/>
            <person name="Henrissat B."/>
            <person name="Herpoel-Gimbert I."/>
            <person name="Ruiz-Duenas F.J."/>
            <person name="Chevret D."/>
            <person name="Hainaut M."/>
            <person name="Lin J."/>
            <person name="Wang M."/>
            <person name="Pangilinan J."/>
            <person name="Lipzen A."/>
            <person name="Lesage-Meessen L."/>
            <person name="Navarro D."/>
            <person name="Riley R."/>
            <person name="Grigoriev I.V."/>
            <person name="Zhou S."/>
            <person name="Raouche S."/>
            <person name="Rosso M.N."/>
        </authorList>
    </citation>
    <scope>NUCLEOTIDE SEQUENCE [LARGE SCALE GENOMIC DNA]</scope>
    <source>
        <strain evidence="2 3">BRFM 1820</strain>
    </source>
</reference>
<name>A0A371CUS1_9APHY</name>
<dbReference type="OrthoDB" id="2755640at2759"/>
<evidence type="ECO:0000313" key="2">
    <source>
        <dbReference type="EMBL" id="RDX44022.1"/>
    </source>
</evidence>
<sequence>MGRGRRKLGETKKAGQYVRAKGRILGEVRQILKTRIVNKTKDKSATLWLDPPLYHRCVYIGRRIHLILWPAGVPFRNLSTLTKAQLSKLLAALNKRGRGAVRFVDVTDEEAAAHARDVEGVIPGAYEVADIGIGHPGRSDIKKSRFKNGKPVSKKRKLRTKGAITPKRVED</sequence>
<accession>A0A371CUS1</accession>